<sequence length="400" mass="46569">MKKTLIGIFLMTAFLTGCANQVVSEPELTTEALMELDVTEKLVDLYLPKQIDYSKLEPADGIYIGAYVEDNIELDYSMTQFEQVTGQKHAIRVMQYRTASDVTSRQMLECLADKQVPYIKVLPTKDYDINPIYHMISDIKTRYSMPVFIELYPVDSSVKDPSNYKNYYERAYKLIKRYLPESVVVWSISADSVYDCMTYYPGDHMVDWVGLNVYIPRYQNGKRYEFSLGDGLDFWYKNFQTSKPMMLSGIAVSHFSRVDHTYKVGEATETLNYFYDTIPKIYPRIKGMLYIDVDMKEVASSGKDDYRISSQAELVNAYHGLLQSDRFLHEVEEETPVSGTEQMKYTVPVLQIEDEKYIEKGYVRTLFNTIDTRGVPYIDYLDGNRYFSIENLLETYNMQF</sequence>
<accession>A0A926ICX2</accession>
<protein>
    <recommendedName>
        <fullName evidence="5">GH26 domain-containing protein</fullName>
    </recommendedName>
</protein>
<evidence type="ECO:0000313" key="6">
    <source>
        <dbReference type="EMBL" id="MBC8578108.1"/>
    </source>
</evidence>
<keyword evidence="4" id="KW-0732">Signal</keyword>
<dbReference type="PANTHER" id="PTHR40079:SF4">
    <property type="entry name" value="GH26 DOMAIN-CONTAINING PROTEIN-RELATED"/>
    <property type="match status" value="1"/>
</dbReference>
<feature type="signal peptide" evidence="4">
    <location>
        <begin position="1"/>
        <end position="19"/>
    </location>
</feature>
<dbReference type="Pfam" id="PF02156">
    <property type="entry name" value="Glyco_hydro_26"/>
    <property type="match status" value="1"/>
</dbReference>
<dbReference type="InterPro" id="IPR017853">
    <property type="entry name" value="GH"/>
</dbReference>
<keyword evidence="3" id="KW-0326">Glycosidase</keyword>
<dbReference type="PANTHER" id="PTHR40079">
    <property type="entry name" value="MANNAN ENDO-1,4-BETA-MANNOSIDASE E-RELATED"/>
    <property type="match status" value="1"/>
</dbReference>
<evidence type="ECO:0000256" key="3">
    <source>
        <dbReference type="ARBA" id="ARBA00023295"/>
    </source>
</evidence>
<dbReference type="EMBL" id="JACRSY010000001">
    <property type="protein sequence ID" value="MBC8578108.1"/>
    <property type="molecule type" value="Genomic_DNA"/>
</dbReference>
<dbReference type="GO" id="GO:0016985">
    <property type="term" value="F:mannan endo-1,4-beta-mannosidase activity"/>
    <property type="evidence" value="ECO:0007669"/>
    <property type="project" value="InterPro"/>
</dbReference>
<gene>
    <name evidence="6" type="ORF">H8718_00955</name>
</gene>
<dbReference type="Gene3D" id="3.20.20.80">
    <property type="entry name" value="Glycosidases"/>
    <property type="match status" value="1"/>
</dbReference>
<dbReference type="InterPro" id="IPR022790">
    <property type="entry name" value="GH26_dom"/>
</dbReference>
<reference evidence="6" key="1">
    <citation type="submission" date="2020-08" db="EMBL/GenBank/DDBJ databases">
        <title>Genome public.</title>
        <authorList>
            <person name="Liu C."/>
            <person name="Sun Q."/>
        </authorList>
    </citation>
    <scope>NUCLEOTIDE SEQUENCE</scope>
    <source>
        <strain evidence="6">NSJ-12</strain>
    </source>
</reference>
<feature type="chain" id="PRO_5039497879" description="GH26 domain-containing protein" evidence="4">
    <location>
        <begin position="20"/>
        <end position="400"/>
    </location>
</feature>
<dbReference type="InterPro" id="IPR000805">
    <property type="entry name" value="Glyco_hydro_26"/>
</dbReference>
<evidence type="ECO:0000259" key="5">
    <source>
        <dbReference type="Pfam" id="PF02156"/>
    </source>
</evidence>
<dbReference type="Proteomes" id="UP000655830">
    <property type="component" value="Unassembled WGS sequence"/>
</dbReference>
<keyword evidence="2" id="KW-0378">Hydrolase</keyword>
<organism evidence="6 7">
    <name type="scientific">Zhenhengia yiwuensis</name>
    <dbReference type="NCBI Taxonomy" id="2763666"/>
    <lineage>
        <taxon>Bacteria</taxon>
        <taxon>Bacillati</taxon>
        <taxon>Bacillota</taxon>
        <taxon>Clostridia</taxon>
        <taxon>Lachnospirales</taxon>
        <taxon>Lachnospiraceae</taxon>
        <taxon>Zhenhengia</taxon>
    </lineage>
</organism>
<dbReference type="GO" id="GO:0006080">
    <property type="term" value="P:substituted mannan metabolic process"/>
    <property type="evidence" value="ECO:0007669"/>
    <property type="project" value="InterPro"/>
</dbReference>
<dbReference type="SUPFAM" id="SSF51445">
    <property type="entry name" value="(Trans)glycosidases"/>
    <property type="match status" value="1"/>
</dbReference>
<dbReference type="PROSITE" id="PS51257">
    <property type="entry name" value="PROKAR_LIPOPROTEIN"/>
    <property type="match status" value="1"/>
</dbReference>
<evidence type="ECO:0000256" key="2">
    <source>
        <dbReference type="ARBA" id="ARBA00022801"/>
    </source>
</evidence>
<evidence type="ECO:0000256" key="4">
    <source>
        <dbReference type="SAM" id="SignalP"/>
    </source>
</evidence>
<evidence type="ECO:0000256" key="1">
    <source>
        <dbReference type="ARBA" id="ARBA00007754"/>
    </source>
</evidence>
<feature type="domain" description="GH26" evidence="5">
    <location>
        <begin position="157"/>
        <end position="220"/>
    </location>
</feature>
<name>A0A926ICX2_9FIRM</name>
<comment type="caution">
    <text evidence="6">The sequence shown here is derived from an EMBL/GenBank/DDBJ whole genome shotgun (WGS) entry which is preliminary data.</text>
</comment>
<dbReference type="AlphaFoldDB" id="A0A926ICX2"/>
<dbReference type="RefSeq" id="WP_177671147.1">
    <property type="nucleotide sequence ID" value="NZ_JACRSY010000001.1"/>
</dbReference>
<keyword evidence="7" id="KW-1185">Reference proteome</keyword>
<comment type="similarity">
    <text evidence="1">Belongs to the glycosyl hydrolase 26 family.</text>
</comment>
<proteinExistence type="inferred from homology"/>
<evidence type="ECO:0000313" key="7">
    <source>
        <dbReference type="Proteomes" id="UP000655830"/>
    </source>
</evidence>